<evidence type="ECO:0000256" key="2">
    <source>
        <dbReference type="ARBA" id="ARBA00022801"/>
    </source>
</evidence>
<dbReference type="InterPro" id="IPR000212">
    <property type="entry name" value="DNA_helicase_UvrD/REP"/>
</dbReference>
<dbReference type="InterPro" id="IPR014017">
    <property type="entry name" value="DNA_helicase_UvrD-like_C"/>
</dbReference>
<dbReference type="SUPFAM" id="SSF52540">
    <property type="entry name" value="P-loop containing nucleoside triphosphate hydrolases"/>
    <property type="match status" value="1"/>
</dbReference>
<keyword evidence="5" id="KW-0413">Isomerase</keyword>
<evidence type="ECO:0000256" key="8">
    <source>
        <dbReference type="ARBA" id="ARBA00048988"/>
    </source>
</evidence>
<dbReference type="Pfam" id="PF13361">
    <property type="entry name" value="UvrD_C"/>
    <property type="match status" value="1"/>
</dbReference>
<dbReference type="EMBL" id="JAUZMY010000015">
    <property type="protein sequence ID" value="MEE2038771.1"/>
    <property type="molecule type" value="Genomic_DNA"/>
</dbReference>
<dbReference type="Proteomes" id="UP001356095">
    <property type="component" value="Unassembled WGS sequence"/>
</dbReference>
<name>A0ABU7K948_9ACTN</name>
<evidence type="ECO:0000256" key="9">
    <source>
        <dbReference type="PROSITE-ProRule" id="PRU00560"/>
    </source>
</evidence>
<evidence type="ECO:0000256" key="7">
    <source>
        <dbReference type="ARBA" id="ARBA00034808"/>
    </source>
</evidence>
<comment type="caution">
    <text evidence="11">The sequence shown here is derived from an EMBL/GenBank/DDBJ whole genome shotgun (WGS) entry which is preliminary data.</text>
</comment>
<dbReference type="PANTHER" id="PTHR11070:SF45">
    <property type="entry name" value="DNA 3'-5' HELICASE"/>
    <property type="match status" value="1"/>
</dbReference>
<evidence type="ECO:0000256" key="3">
    <source>
        <dbReference type="ARBA" id="ARBA00022806"/>
    </source>
</evidence>
<dbReference type="Pfam" id="PF00580">
    <property type="entry name" value="UvrD-helicase"/>
    <property type="match status" value="1"/>
</dbReference>
<keyword evidence="3 9" id="KW-0347">Helicase</keyword>
<dbReference type="RefSeq" id="WP_330092551.1">
    <property type="nucleotide sequence ID" value="NZ_JAUZMY010000015.1"/>
</dbReference>
<organism evidence="11 12">
    <name type="scientific">Nocardiopsis codii</name>
    <dbReference type="NCBI Taxonomy" id="3065942"/>
    <lineage>
        <taxon>Bacteria</taxon>
        <taxon>Bacillati</taxon>
        <taxon>Actinomycetota</taxon>
        <taxon>Actinomycetes</taxon>
        <taxon>Streptosporangiales</taxon>
        <taxon>Nocardiopsidaceae</taxon>
        <taxon>Nocardiopsis</taxon>
    </lineage>
</organism>
<dbReference type="Gene3D" id="3.40.50.300">
    <property type="entry name" value="P-loop containing nucleotide triphosphate hydrolases"/>
    <property type="match status" value="3"/>
</dbReference>
<evidence type="ECO:0000256" key="4">
    <source>
        <dbReference type="ARBA" id="ARBA00022840"/>
    </source>
</evidence>
<keyword evidence="12" id="KW-1185">Reference proteome</keyword>
<evidence type="ECO:0000313" key="11">
    <source>
        <dbReference type="EMBL" id="MEE2038771.1"/>
    </source>
</evidence>
<comment type="catalytic activity">
    <reaction evidence="8">
        <text>ATP + H2O = ADP + phosphate + H(+)</text>
        <dbReference type="Rhea" id="RHEA:13065"/>
        <dbReference type="ChEBI" id="CHEBI:15377"/>
        <dbReference type="ChEBI" id="CHEBI:15378"/>
        <dbReference type="ChEBI" id="CHEBI:30616"/>
        <dbReference type="ChEBI" id="CHEBI:43474"/>
        <dbReference type="ChEBI" id="CHEBI:456216"/>
        <dbReference type="EC" id="5.6.2.4"/>
    </reaction>
</comment>
<evidence type="ECO:0000256" key="5">
    <source>
        <dbReference type="ARBA" id="ARBA00023235"/>
    </source>
</evidence>
<dbReference type="GO" id="GO:0004386">
    <property type="term" value="F:helicase activity"/>
    <property type="evidence" value="ECO:0007669"/>
    <property type="project" value="UniProtKB-KW"/>
</dbReference>
<evidence type="ECO:0000313" key="12">
    <source>
        <dbReference type="Proteomes" id="UP001356095"/>
    </source>
</evidence>
<keyword evidence="2 9" id="KW-0378">Hydrolase</keyword>
<evidence type="ECO:0000256" key="1">
    <source>
        <dbReference type="ARBA" id="ARBA00022741"/>
    </source>
</evidence>
<dbReference type="PROSITE" id="PS51198">
    <property type="entry name" value="UVRD_HELICASE_ATP_BIND"/>
    <property type="match status" value="1"/>
</dbReference>
<proteinExistence type="predicted"/>
<keyword evidence="1 9" id="KW-0547">Nucleotide-binding</keyword>
<keyword evidence="4 9" id="KW-0067">ATP-binding</keyword>
<dbReference type="InterPro" id="IPR014016">
    <property type="entry name" value="UvrD-like_ATP-bd"/>
</dbReference>
<dbReference type="EC" id="5.6.2.4" evidence="7"/>
<comment type="catalytic activity">
    <reaction evidence="6">
        <text>Couples ATP hydrolysis with the unwinding of duplex DNA by translocating in the 3'-5' direction.</text>
        <dbReference type="EC" id="5.6.2.4"/>
    </reaction>
</comment>
<feature type="binding site" evidence="9">
    <location>
        <begin position="271"/>
        <end position="278"/>
    </location>
    <ligand>
        <name>ATP</name>
        <dbReference type="ChEBI" id="CHEBI:30616"/>
    </ligand>
</feature>
<sequence length="712" mass="78965">MPQLALGKQFFESGEYDELPPVARKNIRIAMEKFRNFTSGELKADRGLNFKPPQGRRSRNIFTFKVDNFYRGVVLAPEKGDSYLLLKVMAHDPAYDWANKQDAGVNRLTGAVEIWDADGLERLTPDLEERAAPTAPEQRLFAQVSDGDLATLGIDDRVLRAARTVVDSDQLATLVPFLPEDQCEVLQYLAAQFSVEEIWREVVAHRPVGAVKNDLDTAIRNTPTRVKLVSGLDELEEILSQPFASWRTFLHPAQRKVAYKASYPGSYQVTGGPGTGKTVVAMHRIRHLLSYLRPDERVLLTTFTNTLASALRAGIGQLVEDPARLDRLDVTTVNTQASEVLTEAAAGTKPSYVNDSQELERWRDLVARLDLPWTAEFLAQEYRHVVLAQRLDNLEDYRTATRRGRGHPLNDGQRARVWEAVTAFTDEMTADGVRTQLQACDEAARILEEKGPRYRHVVVDEAQDLHPAQWRLLRALVAPRPDDLFIAGDPHQRIYDARVSLKTLGVNVVGRSQRLRRNYRSTQQILTWASPLLAGEKVEALADGGTESLAGYRSALQGPRPTTHAADETGGELDALVDRVREWIDAGIEPASIAVAARFNWVAKKAVNALTGAGIDARALRTAGEKESGVRVGTMHSLKGLEFRCVAAIGVNDGALPFTKAVTPEEVDPLQHRTDLIAERCLLFVACTRARDHLYVSWTGKPSPFLAEAGIA</sequence>
<evidence type="ECO:0000259" key="10">
    <source>
        <dbReference type="PROSITE" id="PS51198"/>
    </source>
</evidence>
<protein>
    <recommendedName>
        <fullName evidence="7">DNA 3'-5' helicase</fullName>
        <ecNumber evidence="7">5.6.2.4</ecNumber>
    </recommendedName>
</protein>
<dbReference type="InterPro" id="IPR027417">
    <property type="entry name" value="P-loop_NTPase"/>
</dbReference>
<dbReference type="PANTHER" id="PTHR11070">
    <property type="entry name" value="UVRD / RECB / PCRA DNA HELICASE FAMILY MEMBER"/>
    <property type="match status" value="1"/>
</dbReference>
<accession>A0ABU7K948</accession>
<evidence type="ECO:0000256" key="6">
    <source>
        <dbReference type="ARBA" id="ARBA00034617"/>
    </source>
</evidence>
<feature type="domain" description="UvrD-like helicase ATP-binding" evidence="10">
    <location>
        <begin position="250"/>
        <end position="522"/>
    </location>
</feature>
<gene>
    <name evidence="11" type="ORF">Q8791_16220</name>
</gene>
<reference evidence="11 12" key="1">
    <citation type="submission" date="2023-08" db="EMBL/GenBank/DDBJ databases">
        <authorList>
            <person name="Girao M."/>
            <person name="Carvalho M.F."/>
        </authorList>
    </citation>
    <scope>NUCLEOTIDE SEQUENCE [LARGE SCALE GENOMIC DNA]</scope>
    <source>
        <strain evidence="11 12">CT-R113</strain>
    </source>
</reference>